<dbReference type="HOGENOM" id="CLU_3103447_0_0_9"/>
<evidence type="ECO:0000313" key="2">
    <source>
        <dbReference type="Proteomes" id="UP000006919"/>
    </source>
</evidence>
<reference evidence="1 2" key="1">
    <citation type="journal article" date="2011" name="J. Bacteriol.">
        <title>Complete genome of the cellulolytic ruminal bacterium Ruminococcus albus 7.</title>
        <authorList>
            <person name="Suen G."/>
            <person name="Stevenson D.M."/>
            <person name="Bruce D.C."/>
            <person name="Chertkov O."/>
            <person name="Copeland A."/>
            <person name="Cheng J.F."/>
            <person name="Detter C."/>
            <person name="Detter J.C."/>
            <person name="Goodwin L.A."/>
            <person name="Han C.S."/>
            <person name="Hauser L.J."/>
            <person name="Ivanova N.N."/>
            <person name="Kyrpides N.C."/>
            <person name="Land M.L."/>
            <person name="Lapidus A."/>
            <person name="Lucas S."/>
            <person name="Ovchinnikova G."/>
            <person name="Pitluck S."/>
            <person name="Tapia R."/>
            <person name="Woyke T."/>
            <person name="Boyum J."/>
            <person name="Mead D."/>
            <person name="Weimer P.J."/>
        </authorList>
    </citation>
    <scope>NUCLEOTIDE SEQUENCE [LARGE SCALE GENOMIC DNA]</scope>
    <source>
        <strain evidence="2">ATCC 27210 / DSM 20455 / JCM 14654 / NCDO 2250 / 7</strain>
    </source>
</reference>
<protein>
    <submittedName>
        <fullName evidence="1">Uncharacterized protein</fullName>
    </submittedName>
</protein>
<sequence>MPRYLGKIRDMIDYLPAGVMIQKNGQVRSISDAEKDLRTASYFWTGIWTGK</sequence>
<evidence type="ECO:0000313" key="1">
    <source>
        <dbReference type="EMBL" id="ADU21473.1"/>
    </source>
</evidence>
<name>E6UBC3_RUMA7</name>
<organism evidence="1 2">
    <name type="scientific">Ruminococcus albus (strain ATCC 27210 / DSM 20455 / JCM 14654 / NCDO 2250 / 7)</name>
    <dbReference type="NCBI Taxonomy" id="697329"/>
    <lineage>
        <taxon>Bacteria</taxon>
        <taxon>Bacillati</taxon>
        <taxon>Bacillota</taxon>
        <taxon>Clostridia</taxon>
        <taxon>Eubacteriales</taxon>
        <taxon>Oscillospiraceae</taxon>
        <taxon>Ruminococcus</taxon>
    </lineage>
</organism>
<dbReference type="AlphaFoldDB" id="E6UBC3"/>
<dbReference type="EMBL" id="CP002403">
    <property type="protein sequence ID" value="ADU21473.1"/>
    <property type="molecule type" value="Genomic_DNA"/>
</dbReference>
<dbReference type="STRING" id="697329.Rumal_0947"/>
<dbReference type="Proteomes" id="UP000006919">
    <property type="component" value="Chromosome"/>
</dbReference>
<gene>
    <name evidence="1" type="ordered locus">Rumal_0947</name>
</gene>
<accession>E6UBC3</accession>
<proteinExistence type="predicted"/>
<dbReference type="KEGG" id="ral:Rumal_0947"/>